<comment type="caution">
    <text evidence="1">The sequence shown here is derived from an EMBL/GenBank/DDBJ whole genome shotgun (WGS) entry which is preliminary data.</text>
</comment>
<dbReference type="EC" id="6.3.2.2" evidence="1"/>
<dbReference type="EMBL" id="AKCV02000017">
    <property type="protein sequence ID" value="TMS57886.1"/>
    <property type="molecule type" value="Genomic_DNA"/>
</dbReference>
<name>A0ACD3SNJ7_9BURK</name>
<organism evidence="1 2">
    <name type="scientific">Imbroritus primus</name>
    <dbReference type="NCBI Taxonomy" id="3058603"/>
    <lineage>
        <taxon>Bacteria</taxon>
        <taxon>Pseudomonadati</taxon>
        <taxon>Pseudomonadota</taxon>
        <taxon>Betaproteobacteria</taxon>
        <taxon>Burkholderiales</taxon>
        <taxon>Burkholderiaceae</taxon>
        <taxon>Imbroritus</taxon>
    </lineage>
</organism>
<dbReference type="Proteomes" id="UP000004277">
    <property type="component" value="Unassembled WGS sequence"/>
</dbReference>
<gene>
    <name evidence="1" type="ORF">MW7_010470</name>
</gene>
<proteinExistence type="predicted"/>
<evidence type="ECO:0000313" key="2">
    <source>
        <dbReference type="Proteomes" id="UP000004277"/>
    </source>
</evidence>
<accession>A0ACD3SNJ7</accession>
<sequence length="375" mass="41493">MSLEAFSQSEALTFGVELEMQLVNCYDYDLAPFSADLLRALKGAQHAGDIKPEITDSMIEISTGICHSHDQALAELTEMRDLMVRAAQTLNVGISGGGTHPFQQWSDRNISDSPRYQYISGLYGYLAKQFTVFGQHVHIGCPNADDALYLLHCMSRYIPHCIALAASSPFVQGVDTGFFSARLNSVAAFPMSGRAPFLLRWDDFIAYFNKMHGTGVIDSMKDFYWDIRPKPEFGTIEIRVMDTPLTIERAAAIAAFLQALARYLLQDRPFVPKEDDYLVYTFNRFEACRFGMDGEYVDPATGMRLALSEHLLHTLDVLAPHAAALGSGAALGDLSALVRNRGEDAAWIRAVEESSRSLPEVVRQMCGRWAGTPGA</sequence>
<protein>
    <submittedName>
        <fullName evidence="1">Glutamate--cysteine ligase</fullName>
        <ecNumber evidence="1">6.3.2.2</ecNumber>
    </submittedName>
</protein>
<evidence type="ECO:0000313" key="1">
    <source>
        <dbReference type="EMBL" id="TMS57886.1"/>
    </source>
</evidence>
<reference evidence="1" key="1">
    <citation type="submission" date="2019-05" db="EMBL/GenBank/DDBJ databases">
        <title>Revised genome assembly of Burkholderiaceae (previously Ralstonia) sp. PBA.</title>
        <authorList>
            <person name="Gan H.M."/>
        </authorList>
    </citation>
    <scope>NUCLEOTIDE SEQUENCE</scope>
    <source>
        <strain evidence="1">PBA</strain>
    </source>
</reference>
<keyword evidence="1" id="KW-0436">Ligase</keyword>
<keyword evidence="2" id="KW-1185">Reference proteome</keyword>